<accession>A0A2M6XC69</accession>
<sequence>MNVNPSLLRAAIAAPNQIPAVGLIEFRFKVIEEDVVIQMDPNNWDSIVRATADIRNYARVLTENKRRYLCNVARKIDAISTELFTLDHDEQDWATTLEFQLRALAFSVGQQFYPPMLQRITGSTNDLNSRCFD</sequence>
<name>A0A2M6XC69_9BACT</name>
<dbReference type="EMBL" id="PEYO01000019">
    <property type="protein sequence ID" value="PIU03284.1"/>
    <property type="molecule type" value="Genomic_DNA"/>
</dbReference>
<organism evidence="1 2">
    <name type="scientific">Candidatus Shapirobacteria bacterium CG08_land_8_20_14_0_20_39_18</name>
    <dbReference type="NCBI Taxonomy" id="1974883"/>
    <lineage>
        <taxon>Bacteria</taxon>
        <taxon>Candidatus Shapironibacteriota</taxon>
    </lineage>
</organism>
<evidence type="ECO:0000313" key="1">
    <source>
        <dbReference type="EMBL" id="PIU03284.1"/>
    </source>
</evidence>
<dbReference type="Proteomes" id="UP000228996">
    <property type="component" value="Unassembled WGS sequence"/>
</dbReference>
<comment type="caution">
    <text evidence="1">The sequence shown here is derived from an EMBL/GenBank/DDBJ whole genome shotgun (WGS) entry which is preliminary data.</text>
</comment>
<proteinExistence type="predicted"/>
<dbReference type="AlphaFoldDB" id="A0A2M6XC69"/>
<evidence type="ECO:0000313" key="2">
    <source>
        <dbReference type="Proteomes" id="UP000228996"/>
    </source>
</evidence>
<gene>
    <name evidence="1" type="ORF">COT44_04115</name>
</gene>
<protein>
    <submittedName>
        <fullName evidence="1">Uncharacterized protein</fullName>
    </submittedName>
</protein>
<reference evidence="2" key="1">
    <citation type="submission" date="2017-09" db="EMBL/GenBank/DDBJ databases">
        <title>Depth-based differentiation of microbial function through sediment-hosted aquifers and enrichment of novel symbionts in the deep terrestrial subsurface.</title>
        <authorList>
            <person name="Probst A.J."/>
            <person name="Ladd B."/>
            <person name="Jarett J.K."/>
            <person name="Geller-Mcgrath D.E."/>
            <person name="Sieber C.M.K."/>
            <person name="Emerson J.B."/>
            <person name="Anantharaman K."/>
            <person name="Thomas B.C."/>
            <person name="Malmstrom R."/>
            <person name="Stieglmeier M."/>
            <person name="Klingl A."/>
            <person name="Woyke T."/>
            <person name="Ryan C.M."/>
            <person name="Banfield J.F."/>
        </authorList>
    </citation>
    <scope>NUCLEOTIDE SEQUENCE [LARGE SCALE GENOMIC DNA]</scope>
</reference>